<feature type="domain" description="PNPLA" evidence="6">
    <location>
        <begin position="21"/>
        <end position="224"/>
    </location>
</feature>
<dbReference type="PANTHER" id="PTHR24185">
    <property type="entry name" value="CALCIUM-INDEPENDENT PHOSPHOLIPASE A2-GAMMA"/>
    <property type="match status" value="1"/>
</dbReference>
<dbReference type="Pfam" id="PF01734">
    <property type="entry name" value="Patatin"/>
    <property type="match status" value="1"/>
</dbReference>
<comment type="caution">
    <text evidence="7">The sequence shown here is derived from an EMBL/GenBank/DDBJ whole genome shotgun (WGS) entry which is preliminary data.</text>
</comment>
<keyword evidence="1 4" id="KW-0378">Hydrolase</keyword>
<evidence type="ECO:0000313" key="8">
    <source>
        <dbReference type="Proteomes" id="UP000304951"/>
    </source>
</evidence>
<dbReference type="EMBL" id="QZAF01000787">
    <property type="protein sequence ID" value="THV64746.1"/>
    <property type="molecule type" value="Genomic_DNA"/>
</dbReference>
<feature type="transmembrane region" description="Helical" evidence="5">
    <location>
        <begin position="87"/>
        <end position="106"/>
    </location>
</feature>
<evidence type="ECO:0000256" key="5">
    <source>
        <dbReference type="SAM" id="Phobius"/>
    </source>
</evidence>
<organism evidence="7 8">
    <name type="scientific">Aureobasidium pullulans</name>
    <name type="common">Black yeast</name>
    <name type="synonym">Pullularia pullulans</name>
    <dbReference type="NCBI Taxonomy" id="5580"/>
    <lineage>
        <taxon>Eukaryota</taxon>
        <taxon>Fungi</taxon>
        <taxon>Dikarya</taxon>
        <taxon>Ascomycota</taxon>
        <taxon>Pezizomycotina</taxon>
        <taxon>Dothideomycetes</taxon>
        <taxon>Dothideomycetidae</taxon>
        <taxon>Dothideales</taxon>
        <taxon>Saccotheciaceae</taxon>
        <taxon>Aureobasidium</taxon>
    </lineage>
</organism>
<dbReference type="GO" id="GO:0016020">
    <property type="term" value="C:membrane"/>
    <property type="evidence" value="ECO:0007669"/>
    <property type="project" value="TreeGrafter"/>
</dbReference>
<keyword evidence="2 4" id="KW-0442">Lipid degradation</keyword>
<dbReference type="GO" id="GO:0046486">
    <property type="term" value="P:glycerolipid metabolic process"/>
    <property type="evidence" value="ECO:0007669"/>
    <property type="project" value="UniProtKB-ARBA"/>
</dbReference>
<dbReference type="InterPro" id="IPR002641">
    <property type="entry name" value="PNPLA_dom"/>
</dbReference>
<sequence>MSTLVPLDRQRQPNERHIRLLCIDGGGVKGLAALISLRTIMDERSQECGEDQSPWQVFHMIIGTSTGGLIAIMLGRLRMTVDECIDAYLALMGPIFAPGWASWAPLGMKLNIRSKYNTPELEKGIKKLVESKLGNEDELLWDDRPDACKVGVIAMHGENAEKVVLSSYRKKKASAGLDQTIKIWEAARATSAATSFFDPIIIGRFKQRFHDGATGANNPVNLLWREALREFAGDDNVRLQAELQCLISLGTGQPDEQEWTTKATDVINRLKEFATETATTATIFEDNHATLRDKHYFRFDPQGVGGIMLDDPERKNVIVTRTESYLKRGPIWDNVLRAANSLKGLGTDGAQGHRVSSFMAISMLPQLHEEVKFFGEKTREPLLQSVISKFECRQLGDIDVVVLHGLRGIGLRSTSTCQASFEQQATIAADQNLASREPALAHKSESDRESWHDPIEGFEDIECAPEDEHVTEGIAAPHRGCARPNRTSVDRDKLATPRGLYVFWVVATNRESFLSSYELIARKLGLFDPSETKPRDSVLHTVKAWLQRQMGIDWLLILDDINPKMMDFHIQQYLPDPNPDTHGMLLMTSVTGDLSLPWQDIKYFNIGALDPTEAESLWKWHSRQTGTAQSDVVSLLSTLEYNPSAILSASAYLRKNKRTETVASYLASFIGNIEARRQRISVKGATFSFHSGIHGSSPSIIESWQKTFDTLGGESQEAAEFLYTLLCLNATHIPKRFLGKELHDTKRQEYVNLLVTYGILKLERALSGQQQFFYHMPHLIHLIGRSWLLQQKEERKVSPLHLAQTKALDWLGSYVNSLGSGLKTLLREGHYVEVAARQRELVPHVEVLQSYCVDCVKHELYTSPDERALLTAERISTILDLACLYRTEERSRDAYDLLYFAYCLYQADDLVRARCLAEFADCIRNLPQNTNASRRKILKKASDMISQAESICRSHSTEPQHRNVLMMILDTQLLVQLDRLELESETRLDHFYQEAMNTQKRAMALQMELGEASPEFQECKLHRSKIHYVKGQLLRNHPDPTRENQRKTCLELAKQDQTDVLMSLTKGPYKDEKGITTVICATQAALGRTSYELGLFDAGERSLQTAYDERSRIFGESHRKTLTTGQDLSLCIAQRSQEDVMSLSEKMSHLMYREHELS</sequence>
<evidence type="ECO:0000256" key="2">
    <source>
        <dbReference type="ARBA" id="ARBA00022963"/>
    </source>
</evidence>
<dbReference type="GO" id="GO:0019369">
    <property type="term" value="P:arachidonate metabolic process"/>
    <property type="evidence" value="ECO:0007669"/>
    <property type="project" value="TreeGrafter"/>
</dbReference>
<dbReference type="GO" id="GO:0016042">
    <property type="term" value="P:lipid catabolic process"/>
    <property type="evidence" value="ECO:0007669"/>
    <property type="project" value="UniProtKB-UniRule"/>
</dbReference>
<dbReference type="GO" id="GO:0047499">
    <property type="term" value="F:calcium-independent phospholipase A2 activity"/>
    <property type="evidence" value="ECO:0007669"/>
    <property type="project" value="TreeGrafter"/>
</dbReference>
<feature type="transmembrane region" description="Helical" evidence="5">
    <location>
        <begin position="20"/>
        <end position="37"/>
    </location>
</feature>
<feature type="short sequence motif" description="GXGXXG" evidence="4">
    <location>
        <begin position="25"/>
        <end position="30"/>
    </location>
</feature>
<keyword evidence="5" id="KW-0812">Transmembrane</keyword>
<feature type="active site" description="Proton acceptor" evidence="4">
    <location>
        <position position="211"/>
    </location>
</feature>
<feature type="active site" description="Nucleophile" evidence="4">
    <location>
        <position position="65"/>
    </location>
</feature>
<dbReference type="PROSITE" id="PS51635">
    <property type="entry name" value="PNPLA"/>
    <property type="match status" value="1"/>
</dbReference>
<keyword evidence="5" id="KW-0472">Membrane</keyword>
<evidence type="ECO:0000256" key="3">
    <source>
        <dbReference type="ARBA" id="ARBA00023098"/>
    </source>
</evidence>
<evidence type="ECO:0000256" key="1">
    <source>
        <dbReference type="ARBA" id="ARBA00022801"/>
    </source>
</evidence>
<protein>
    <recommendedName>
        <fullName evidence="6">PNPLA domain-containing protein</fullName>
    </recommendedName>
</protein>
<dbReference type="Gene3D" id="3.40.1090.10">
    <property type="entry name" value="Cytosolic phospholipase A2 catalytic domain"/>
    <property type="match status" value="1"/>
</dbReference>
<keyword evidence="5" id="KW-1133">Transmembrane helix</keyword>
<feature type="short sequence motif" description="DGA/G" evidence="4">
    <location>
        <begin position="211"/>
        <end position="213"/>
    </location>
</feature>
<evidence type="ECO:0000313" key="7">
    <source>
        <dbReference type="EMBL" id="THV64746.1"/>
    </source>
</evidence>
<dbReference type="InterPro" id="IPR016035">
    <property type="entry name" value="Acyl_Trfase/lysoPLipase"/>
</dbReference>
<dbReference type="AlphaFoldDB" id="A0A4S8S3S4"/>
<name>A0A4S8S3S4_AURPU</name>
<accession>A0A4S8S3S4</accession>
<evidence type="ECO:0000256" key="4">
    <source>
        <dbReference type="PROSITE-ProRule" id="PRU01161"/>
    </source>
</evidence>
<feature type="transmembrane region" description="Helical" evidence="5">
    <location>
        <begin position="57"/>
        <end position="75"/>
    </location>
</feature>
<reference evidence="7 8" key="1">
    <citation type="submission" date="2018-10" db="EMBL/GenBank/DDBJ databases">
        <title>Fifty Aureobasidium pullulans genomes reveal a recombining polyextremotolerant generalist.</title>
        <authorList>
            <person name="Gostincar C."/>
            <person name="Turk M."/>
            <person name="Zajc J."/>
            <person name="Gunde-Cimerman N."/>
        </authorList>
    </citation>
    <scope>NUCLEOTIDE SEQUENCE [LARGE SCALE GENOMIC DNA]</scope>
    <source>
        <strain evidence="7 8">EXF-11900</strain>
    </source>
</reference>
<gene>
    <name evidence="7" type="ORF">D6D28_09670</name>
</gene>
<keyword evidence="3 4" id="KW-0443">Lipid metabolism</keyword>
<dbReference type="SUPFAM" id="SSF52151">
    <property type="entry name" value="FabD/lysophospholipase-like"/>
    <property type="match status" value="1"/>
</dbReference>
<proteinExistence type="predicted"/>
<feature type="short sequence motif" description="GXSXG" evidence="4">
    <location>
        <begin position="63"/>
        <end position="67"/>
    </location>
</feature>
<dbReference type="Proteomes" id="UP000304951">
    <property type="component" value="Unassembled WGS sequence"/>
</dbReference>
<evidence type="ECO:0000259" key="6">
    <source>
        <dbReference type="PROSITE" id="PS51635"/>
    </source>
</evidence>
<dbReference type="PANTHER" id="PTHR24185:SF1">
    <property type="entry name" value="CALCIUM-INDEPENDENT PHOSPHOLIPASE A2-GAMMA"/>
    <property type="match status" value="1"/>
</dbReference>